<keyword evidence="5" id="KW-0539">Nucleus</keyword>
<keyword evidence="4" id="KW-0804">Transcription</keyword>
<name>A0ABQ7P8R1_9HYPO</name>
<comment type="subcellular location">
    <subcellularLocation>
        <location evidence="1">Nucleus</location>
    </subcellularLocation>
</comment>
<keyword evidence="3" id="KW-0805">Transcription regulation</keyword>
<evidence type="ECO:0000256" key="1">
    <source>
        <dbReference type="ARBA" id="ARBA00004123"/>
    </source>
</evidence>
<dbReference type="PROSITE" id="PS00463">
    <property type="entry name" value="ZN2_CY6_FUNGAL_1"/>
    <property type="match status" value="1"/>
</dbReference>
<proteinExistence type="predicted"/>
<dbReference type="InterPro" id="IPR007219">
    <property type="entry name" value="XnlR_reg_dom"/>
</dbReference>
<evidence type="ECO:0000313" key="8">
    <source>
        <dbReference type="EMBL" id="KAG5956498.1"/>
    </source>
</evidence>
<protein>
    <recommendedName>
        <fullName evidence="7">Zn(2)-C6 fungal-type domain-containing protein</fullName>
    </recommendedName>
</protein>
<evidence type="ECO:0000256" key="4">
    <source>
        <dbReference type="ARBA" id="ARBA00023163"/>
    </source>
</evidence>
<keyword evidence="9" id="KW-1185">Reference proteome</keyword>
<dbReference type="PANTHER" id="PTHR47338">
    <property type="entry name" value="ZN(II)2CYS6 TRANSCRIPTION FACTOR (EUROFUNG)-RELATED"/>
    <property type="match status" value="1"/>
</dbReference>
<organism evidence="8 9">
    <name type="scientific">Claviceps arundinis</name>
    <dbReference type="NCBI Taxonomy" id="1623583"/>
    <lineage>
        <taxon>Eukaryota</taxon>
        <taxon>Fungi</taxon>
        <taxon>Dikarya</taxon>
        <taxon>Ascomycota</taxon>
        <taxon>Pezizomycotina</taxon>
        <taxon>Sordariomycetes</taxon>
        <taxon>Hypocreomycetidae</taxon>
        <taxon>Hypocreales</taxon>
        <taxon>Clavicipitaceae</taxon>
        <taxon>Claviceps</taxon>
    </lineage>
</organism>
<feature type="compositionally biased region" description="Basic and acidic residues" evidence="6">
    <location>
        <begin position="162"/>
        <end position="171"/>
    </location>
</feature>
<dbReference type="CDD" id="cd12148">
    <property type="entry name" value="fungal_TF_MHR"/>
    <property type="match status" value="1"/>
</dbReference>
<comment type="caution">
    <text evidence="8">The sequence shown here is derived from an EMBL/GenBank/DDBJ whole genome shotgun (WGS) entry which is preliminary data.</text>
</comment>
<gene>
    <name evidence="8" type="ORF">E4U57_002578</name>
</gene>
<evidence type="ECO:0000313" key="9">
    <source>
        <dbReference type="Proteomes" id="UP000742024"/>
    </source>
</evidence>
<dbReference type="Pfam" id="PF00172">
    <property type="entry name" value="Zn_clus"/>
    <property type="match status" value="2"/>
</dbReference>
<dbReference type="PANTHER" id="PTHR47338:SF7">
    <property type="entry name" value="ZN(II)2CYS6 TRANSCRIPTION FACTOR (EUROFUNG)"/>
    <property type="match status" value="1"/>
</dbReference>
<dbReference type="SMART" id="SM00066">
    <property type="entry name" value="GAL4"/>
    <property type="match status" value="2"/>
</dbReference>
<feature type="region of interest" description="Disordered" evidence="6">
    <location>
        <begin position="162"/>
        <end position="201"/>
    </location>
</feature>
<dbReference type="Pfam" id="PF04082">
    <property type="entry name" value="Fungal_trans"/>
    <property type="match status" value="1"/>
</dbReference>
<evidence type="ECO:0000256" key="3">
    <source>
        <dbReference type="ARBA" id="ARBA00023015"/>
    </source>
</evidence>
<accession>A0ABQ7P8R1</accession>
<dbReference type="InterPro" id="IPR036864">
    <property type="entry name" value="Zn2-C6_fun-type_DNA-bd_sf"/>
</dbReference>
<evidence type="ECO:0000256" key="2">
    <source>
        <dbReference type="ARBA" id="ARBA00022723"/>
    </source>
</evidence>
<dbReference type="CDD" id="cd00067">
    <property type="entry name" value="GAL4"/>
    <property type="match status" value="2"/>
</dbReference>
<feature type="domain" description="Zn(2)-C6 fungal-type" evidence="7">
    <location>
        <begin position="50"/>
        <end position="82"/>
    </location>
</feature>
<sequence>MDPGPVRPAGAVGVFADDSQPAPVGGSPAPAQEPPPASKRRLTAPFMPDCCRTCRLRKVKCSGKVGWEACSNCARLDLQCSFISTWKELRSTIARSTPSHSHTEAGTLRKRAQRACSQCHAHKTKCSGDLPRCKRCVSGGWECEYRPAKRRFTGLVLQRTEKEHAEKDGHGSHGQANVNESNANDTATATTGHYEPDFNTTTSTHRLDAVASVSPPSSNTGSSGHSLFPLITEGSNLLSDDMLVRRDLLLRHVDAYMDNMYWLPSQGFLHSKSTYTDIENGLLDPVVAAAVCGITSVFVSPNDSGGEFGVKCSAYVEMHLFHNLGHSSDQNLVLLALSITINLVRGEFAKVWQWFDVASRLVMELRLNWDVFPPDRSFVQQESLRRIVWHLFYLDRMLAGGSDEYIAYRADDMKIALPCTEAAYQEDRAVRAERLYDKPGAHPSTINIHAYQLRLIDLRHRIQVTTKRLCGTNAASHSQTDASSIMANINGLQNELTRFHMSLPPDLLLSDQTVTKYMASPQRAGYVFLHAHLAISHMELYRFSLPGQRDKVSADILRRLPREFVARSQKQAIAHAMCLARFYDAIQTEVDQRDHGMGELPSALSIPLSLPLAGDYSTFLLSTHCVRFLLIALQYELFRGVAHVTTAPLWRSVEGDETHLYFLLESVQRVVRPWGCILKVAQQAYDHNAALVEEFKTTRNVPDQDQRITEIMSSSSNLGVSSNHLPGPDIILESIATGIPEADLLSRRSSPSLTYPSPWMQRHPEPPRPHIFAPRIASRISADSRPGGHTPGVSLFLEQSGNEASKPLQVPFMYDNEGDRLPVPVPVPVPVAVGDWEGATPAVQSFWSGAGMRSGDDLSSVFQDPITQTIPQPGGGFLAGQQGVFGGDTYAEQYDAGQHAQSAWPHSSGQGYC</sequence>
<dbReference type="PROSITE" id="PS50048">
    <property type="entry name" value="ZN2_CY6_FUNGAL_2"/>
    <property type="match status" value="2"/>
</dbReference>
<evidence type="ECO:0000256" key="6">
    <source>
        <dbReference type="SAM" id="MobiDB-lite"/>
    </source>
</evidence>
<feature type="compositionally biased region" description="Polar residues" evidence="6">
    <location>
        <begin position="174"/>
        <end position="191"/>
    </location>
</feature>
<reference evidence="8 9" key="1">
    <citation type="journal article" date="2020" name="bioRxiv">
        <title>Whole genome comparisons of ergot fungi reveals the divergence and evolution of species within the genus Claviceps are the result of varying mechanisms driving genome evolution and host range expansion.</title>
        <authorList>
            <person name="Wyka S.A."/>
            <person name="Mondo S.J."/>
            <person name="Liu M."/>
            <person name="Dettman J."/>
            <person name="Nalam V."/>
            <person name="Broders K.D."/>
        </authorList>
    </citation>
    <scope>NUCLEOTIDE SEQUENCE [LARGE SCALE GENOMIC DNA]</scope>
    <source>
        <strain evidence="8 9">LM583</strain>
    </source>
</reference>
<dbReference type="Gene3D" id="4.10.240.10">
    <property type="entry name" value="Zn(2)-C6 fungal-type DNA-binding domain"/>
    <property type="match status" value="2"/>
</dbReference>
<dbReference type="SUPFAM" id="SSF57701">
    <property type="entry name" value="Zn2/Cys6 DNA-binding domain"/>
    <property type="match status" value="2"/>
</dbReference>
<dbReference type="InterPro" id="IPR001138">
    <property type="entry name" value="Zn2Cys6_DnaBD"/>
</dbReference>
<dbReference type="EMBL" id="SRPR01000204">
    <property type="protein sequence ID" value="KAG5956498.1"/>
    <property type="molecule type" value="Genomic_DNA"/>
</dbReference>
<dbReference type="Proteomes" id="UP000742024">
    <property type="component" value="Unassembled WGS sequence"/>
</dbReference>
<feature type="domain" description="Zn(2)-C6 fungal-type" evidence="7">
    <location>
        <begin position="115"/>
        <end position="145"/>
    </location>
</feature>
<evidence type="ECO:0000256" key="5">
    <source>
        <dbReference type="ARBA" id="ARBA00023242"/>
    </source>
</evidence>
<evidence type="ECO:0000259" key="7">
    <source>
        <dbReference type="PROSITE" id="PS50048"/>
    </source>
</evidence>
<dbReference type="InterPro" id="IPR050815">
    <property type="entry name" value="TF_fung"/>
</dbReference>
<keyword evidence="2" id="KW-0479">Metal-binding</keyword>
<feature type="region of interest" description="Disordered" evidence="6">
    <location>
        <begin position="1"/>
        <end position="41"/>
    </location>
</feature>